<dbReference type="Pfam" id="PF13304">
    <property type="entry name" value="AAA_21"/>
    <property type="match status" value="1"/>
</dbReference>
<dbReference type="Gene3D" id="3.40.50.300">
    <property type="entry name" value="P-loop containing nucleotide triphosphate hydrolases"/>
    <property type="match status" value="1"/>
</dbReference>
<evidence type="ECO:0000259" key="2">
    <source>
        <dbReference type="Pfam" id="PF20469"/>
    </source>
</evidence>
<evidence type="ECO:0000259" key="1">
    <source>
        <dbReference type="Pfam" id="PF13304"/>
    </source>
</evidence>
<keyword evidence="4" id="KW-1185">Reference proteome</keyword>
<protein>
    <submittedName>
        <fullName evidence="3">Uncharacterized protein</fullName>
    </submittedName>
</protein>
<evidence type="ECO:0000313" key="3">
    <source>
        <dbReference type="EMBL" id="OBQ55193.1"/>
    </source>
</evidence>
<dbReference type="PANTHER" id="PTHR43581:SF4">
    <property type="entry name" value="ATP_GTP PHOSPHATASE"/>
    <property type="match status" value="1"/>
</dbReference>
<proteinExistence type="predicted"/>
<dbReference type="RefSeq" id="WP_066852955.1">
    <property type="nucleotide sequence ID" value="NZ_JXMS01000005.1"/>
</dbReference>
<organism evidence="3 4">
    <name type="scientific">Halodesulfovibrio spirochaetisodalis</name>
    <dbReference type="NCBI Taxonomy" id="1560234"/>
    <lineage>
        <taxon>Bacteria</taxon>
        <taxon>Pseudomonadati</taxon>
        <taxon>Thermodesulfobacteriota</taxon>
        <taxon>Desulfovibrionia</taxon>
        <taxon>Desulfovibrionales</taxon>
        <taxon>Desulfovibrionaceae</taxon>
        <taxon>Halodesulfovibrio</taxon>
    </lineage>
</organism>
<dbReference type="InterPro" id="IPR027417">
    <property type="entry name" value="P-loop_NTPase"/>
</dbReference>
<accession>A0A1B7XI53</accession>
<feature type="domain" description="ATPase AAA-type core" evidence="1">
    <location>
        <begin position="31"/>
        <end position="330"/>
    </location>
</feature>
<feature type="domain" description="OLD protein-like TOPRIM" evidence="2">
    <location>
        <begin position="377"/>
        <end position="446"/>
    </location>
</feature>
<dbReference type="InterPro" id="IPR003959">
    <property type="entry name" value="ATPase_AAA_core"/>
</dbReference>
<dbReference type="GO" id="GO:0005524">
    <property type="term" value="F:ATP binding"/>
    <property type="evidence" value="ECO:0007669"/>
    <property type="project" value="InterPro"/>
</dbReference>
<reference evidence="3 4" key="1">
    <citation type="submission" date="2015-01" db="EMBL/GenBank/DDBJ databases">
        <title>Desulfovibrio sp. JC271 draft genome sequence.</title>
        <authorList>
            <person name="Shivani Y."/>
            <person name="Subhash Y."/>
            <person name="Sasikala C."/>
            <person name="Ramana C.V."/>
        </authorList>
    </citation>
    <scope>NUCLEOTIDE SEQUENCE [LARGE SCALE GENOMIC DNA]</scope>
    <source>
        <strain evidence="3 4">JC271</strain>
    </source>
</reference>
<dbReference type="InterPro" id="IPR051396">
    <property type="entry name" value="Bact_Antivir_Def_Nuclease"/>
</dbReference>
<name>A0A1B7XI53_9BACT</name>
<dbReference type="InterPro" id="IPR034139">
    <property type="entry name" value="TOPRIM_OLD"/>
</dbReference>
<dbReference type="Pfam" id="PF20469">
    <property type="entry name" value="OLD-like_TOPRIM"/>
    <property type="match status" value="1"/>
</dbReference>
<dbReference type="GO" id="GO:0016887">
    <property type="term" value="F:ATP hydrolysis activity"/>
    <property type="evidence" value="ECO:0007669"/>
    <property type="project" value="InterPro"/>
</dbReference>
<dbReference type="EMBL" id="JXMS01000005">
    <property type="protein sequence ID" value="OBQ55193.1"/>
    <property type="molecule type" value="Genomic_DNA"/>
</dbReference>
<dbReference type="SUPFAM" id="SSF52540">
    <property type="entry name" value="P-loop containing nucleoside triphosphate hydrolases"/>
    <property type="match status" value="1"/>
</dbReference>
<dbReference type="CDD" id="cd01026">
    <property type="entry name" value="TOPRIM_OLD"/>
    <property type="match status" value="1"/>
</dbReference>
<dbReference type="AlphaFoldDB" id="A0A1B7XI53"/>
<sequence length="623" mass="70166">MYLAKLSLWDFRKFGHNGNKPGVSVVFNECLNVLIGENDSGKTAIIDAIRLVLGTHSREWFSVEDDDFHVKGGVRSDEIKIECVFQGFTTKEASNFLEWVDIQELEDGPEYSLTVRLKIKRADGRFIKELKAGADSDGSSLPTDALELLKVIYLKPLRDADSELTSGRRSRLAQILKAHPVFIKKDDSAHPIEDIVKGANEKIKTYFHDDENYPEATKLVGTINKYLNEFFSKKDQHSADISISGSELHEILHRLSLVYDGEKAGLGSQNLLYIAAELLLAQSTLQHGLQLSLIEELEAHLHPQAQLRLINYLEEHSTGQLILTTHSTTLACSIKLENLIICKDGKLYPMGADYTGLDRKNYDFLERFLDATKANLFFAKGVILVEGDAENLLLPTIARIIGYPLHHYGVSVVNVGSTGFLHYAKIFERKNGTNMGIPVSVVTDLDIKPLSVANEEKEKDKLTANDIQKLKKNKYNSLVDHYTFAQVKPFIAPNWTLEYEIALAKDFYKSFVRSLLRAKKIGTSKYGILRQDSEERLKKEIKELLKVVEDLSSEEAAKLIYNDTMLTQNISKAITAQVFARALDQRYSKHPRMVREKLTSCDELSYLVDAISYATGQNIENGS</sequence>
<evidence type="ECO:0000313" key="4">
    <source>
        <dbReference type="Proteomes" id="UP000091979"/>
    </source>
</evidence>
<gene>
    <name evidence="3" type="ORF">SP90_04290</name>
</gene>
<dbReference type="PANTHER" id="PTHR43581">
    <property type="entry name" value="ATP/GTP PHOSPHATASE"/>
    <property type="match status" value="1"/>
</dbReference>
<dbReference type="STRING" id="1560234.SP90_04290"/>
<dbReference type="Proteomes" id="UP000091979">
    <property type="component" value="Unassembled WGS sequence"/>
</dbReference>
<dbReference type="OrthoDB" id="9816506at2"/>
<comment type="caution">
    <text evidence="3">The sequence shown here is derived from an EMBL/GenBank/DDBJ whole genome shotgun (WGS) entry which is preliminary data.</text>
</comment>
<dbReference type="PATRIC" id="fig|1560234.3.peg.2807"/>